<accession>A0A0A8ZIU8</accession>
<dbReference type="EMBL" id="GBRH01261260">
    <property type="protein sequence ID" value="JAD36635.1"/>
    <property type="molecule type" value="Transcribed_RNA"/>
</dbReference>
<reference evidence="1" key="1">
    <citation type="submission" date="2014-09" db="EMBL/GenBank/DDBJ databases">
        <authorList>
            <person name="Magalhaes I.L.F."/>
            <person name="Oliveira U."/>
            <person name="Santos F.R."/>
            <person name="Vidigal T.H.D.A."/>
            <person name="Brescovit A.D."/>
            <person name="Santos A.J."/>
        </authorList>
    </citation>
    <scope>NUCLEOTIDE SEQUENCE</scope>
    <source>
        <tissue evidence="1">Shoot tissue taken approximately 20 cm above the soil surface</tissue>
    </source>
</reference>
<dbReference type="AlphaFoldDB" id="A0A0A8ZIU8"/>
<name>A0A0A8ZIU8_ARUDO</name>
<evidence type="ECO:0000313" key="1">
    <source>
        <dbReference type="EMBL" id="JAD36635.1"/>
    </source>
</evidence>
<protein>
    <submittedName>
        <fullName evidence="1">Uncharacterized protein</fullName>
    </submittedName>
</protein>
<organism evidence="1">
    <name type="scientific">Arundo donax</name>
    <name type="common">Giant reed</name>
    <name type="synonym">Donax arundinaceus</name>
    <dbReference type="NCBI Taxonomy" id="35708"/>
    <lineage>
        <taxon>Eukaryota</taxon>
        <taxon>Viridiplantae</taxon>
        <taxon>Streptophyta</taxon>
        <taxon>Embryophyta</taxon>
        <taxon>Tracheophyta</taxon>
        <taxon>Spermatophyta</taxon>
        <taxon>Magnoliopsida</taxon>
        <taxon>Liliopsida</taxon>
        <taxon>Poales</taxon>
        <taxon>Poaceae</taxon>
        <taxon>PACMAD clade</taxon>
        <taxon>Arundinoideae</taxon>
        <taxon>Arundineae</taxon>
        <taxon>Arundo</taxon>
    </lineage>
</organism>
<reference evidence="1" key="2">
    <citation type="journal article" date="2015" name="Data Brief">
        <title>Shoot transcriptome of the giant reed, Arundo donax.</title>
        <authorList>
            <person name="Barrero R.A."/>
            <person name="Guerrero F.D."/>
            <person name="Moolhuijzen P."/>
            <person name="Goolsby J.A."/>
            <person name="Tidwell J."/>
            <person name="Bellgard S.E."/>
            <person name="Bellgard M.I."/>
        </authorList>
    </citation>
    <scope>NUCLEOTIDE SEQUENCE</scope>
    <source>
        <tissue evidence="1">Shoot tissue taken approximately 20 cm above the soil surface</tissue>
    </source>
</reference>
<proteinExistence type="predicted"/>
<sequence length="41" mass="4325">MLHPGVSIFATSFMGQFCSEISQNASRVDTLGYLGGRTACA</sequence>